<dbReference type="Pfam" id="PF01163">
    <property type="entry name" value="RIO1"/>
    <property type="match status" value="1"/>
</dbReference>
<keyword evidence="4" id="KW-0808">Transferase</keyword>
<evidence type="ECO:0000256" key="5">
    <source>
        <dbReference type="ARBA" id="ARBA00022723"/>
    </source>
</evidence>
<evidence type="ECO:0000256" key="12">
    <source>
        <dbReference type="SAM" id="MobiDB-lite"/>
    </source>
</evidence>
<dbReference type="InterPro" id="IPR051272">
    <property type="entry name" value="RIO-type_Ser/Thr_kinase"/>
</dbReference>
<feature type="region of interest" description="Disordered" evidence="12">
    <location>
        <begin position="266"/>
        <end position="288"/>
    </location>
</feature>
<comment type="caution">
    <text evidence="14">The sequence shown here is derived from an EMBL/GenBank/DDBJ whole genome shotgun (WGS) entry which is preliminary data.</text>
</comment>
<comment type="similarity">
    <text evidence="1">Belongs to the protein kinase superfamily. RIO-type Ser/Thr kinase family.</text>
</comment>
<dbReference type="RefSeq" id="WP_380690027.1">
    <property type="nucleotide sequence ID" value="NZ_JBHRSS010000004.1"/>
</dbReference>
<gene>
    <name evidence="14" type="ORF">ACFOSU_12055</name>
</gene>
<dbReference type="SMART" id="SM00090">
    <property type="entry name" value="RIO"/>
    <property type="match status" value="1"/>
</dbReference>
<sequence>MKTPKTLLPLFDDGIIDTVVSRLQSGKEATVYIVTSGSATRCAKVYKQSQQRSFHKAAEYTEGRKARGSRNARAAGKRTQYGRKVQEAEWKNAEVDALYKLYGADIRVPKPFGVFDGVLLMELVLDAEGRPAPRLGEVEMTPAQAVEWHTFMIRQIVRMLCVGLIHGDLSEYNVLVGPDGPVIIDLPQAVDAASNNNTFRMFARDVNNLRATFGRVAPEILETEYALEIWGLYEAAELAPETPLTGLFTRDETAADVGAVLDQIEEARREAEARQRGREEAEEGSHPS</sequence>
<evidence type="ECO:0000256" key="9">
    <source>
        <dbReference type="ARBA" id="ARBA00022842"/>
    </source>
</evidence>
<evidence type="ECO:0000256" key="11">
    <source>
        <dbReference type="ARBA" id="ARBA00048679"/>
    </source>
</evidence>
<dbReference type="Gene3D" id="1.10.510.10">
    <property type="entry name" value="Transferase(Phosphotransferase) domain 1"/>
    <property type="match status" value="1"/>
</dbReference>
<accession>A0ABV7EPG1</accession>
<dbReference type="InterPro" id="IPR011009">
    <property type="entry name" value="Kinase-like_dom_sf"/>
</dbReference>
<evidence type="ECO:0000256" key="7">
    <source>
        <dbReference type="ARBA" id="ARBA00022777"/>
    </source>
</evidence>
<evidence type="ECO:0000313" key="15">
    <source>
        <dbReference type="Proteomes" id="UP001595462"/>
    </source>
</evidence>
<keyword evidence="7" id="KW-0418">Kinase</keyword>
<dbReference type="InterPro" id="IPR018934">
    <property type="entry name" value="RIO_dom"/>
</dbReference>
<reference evidence="15" key="1">
    <citation type="journal article" date="2019" name="Int. J. Syst. Evol. Microbiol.">
        <title>The Global Catalogue of Microorganisms (GCM) 10K type strain sequencing project: providing services to taxonomists for standard genome sequencing and annotation.</title>
        <authorList>
            <consortium name="The Broad Institute Genomics Platform"/>
            <consortium name="The Broad Institute Genome Sequencing Center for Infectious Disease"/>
            <person name="Wu L."/>
            <person name="Ma J."/>
        </authorList>
    </citation>
    <scope>NUCLEOTIDE SEQUENCE [LARGE SCALE GENOMIC DNA]</scope>
    <source>
        <strain evidence="15">KCTC 52640</strain>
    </source>
</reference>
<evidence type="ECO:0000256" key="8">
    <source>
        <dbReference type="ARBA" id="ARBA00022840"/>
    </source>
</evidence>
<dbReference type="PANTHER" id="PTHR45723">
    <property type="entry name" value="SERINE/THREONINE-PROTEIN KINASE RIO1"/>
    <property type="match status" value="1"/>
</dbReference>
<dbReference type="Proteomes" id="UP001595462">
    <property type="component" value="Unassembled WGS sequence"/>
</dbReference>
<proteinExistence type="inferred from homology"/>
<organism evidence="14 15">
    <name type="scientific">Salinisphaera aquimarina</name>
    <dbReference type="NCBI Taxonomy" id="2094031"/>
    <lineage>
        <taxon>Bacteria</taxon>
        <taxon>Pseudomonadati</taxon>
        <taxon>Pseudomonadota</taxon>
        <taxon>Gammaproteobacteria</taxon>
        <taxon>Salinisphaerales</taxon>
        <taxon>Salinisphaeraceae</taxon>
        <taxon>Salinisphaera</taxon>
    </lineage>
</organism>
<dbReference type="EMBL" id="JBHRSS010000004">
    <property type="protein sequence ID" value="MFC3104618.1"/>
    <property type="molecule type" value="Genomic_DNA"/>
</dbReference>
<keyword evidence="5" id="KW-0479">Metal-binding</keyword>
<dbReference type="Gene3D" id="3.30.200.20">
    <property type="entry name" value="Phosphorylase Kinase, domain 1"/>
    <property type="match status" value="1"/>
</dbReference>
<evidence type="ECO:0000313" key="14">
    <source>
        <dbReference type="EMBL" id="MFC3104618.1"/>
    </source>
</evidence>
<evidence type="ECO:0000259" key="13">
    <source>
        <dbReference type="SMART" id="SM00090"/>
    </source>
</evidence>
<dbReference type="SUPFAM" id="SSF56112">
    <property type="entry name" value="Protein kinase-like (PK-like)"/>
    <property type="match status" value="1"/>
</dbReference>
<dbReference type="NCBIfam" id="NF041645">
    <property type="entry name" value="prot_kin_PA4780"/>
    <property type="match status" value="1"/>
</dbReference>
<keyword evidence="6" id="KW-0547">Nucleotide-binding</keyword>
<dbReference type="InterPro" id="IPR048148">
    <property type="entry name" value="Prot_kin_PA4780"/>
</dbReference>
<dbReference type="InterPro" id="IPR000687">
    <property type="entry name" value="RIO_kinase"/>
</dbReference>
<dbReference type="EC" id="2.7.11.1" evidence="2"/>
<dbReference type="InterPro" id="IPR018935">
    <property type="entry name" value="RIO_kinase_CS"/>
</dbReference>
<protein>
    <recommendedName>
        <fullName evidence="2">non-specific serine/threonine protein kinase</fullName>
        <ecNumber evidence="2">2.7.11.1</ecNumber>
    </recommendedName>
</protein>
<keyword evidence="3" id="KW-0723">Serine/threonine-protein kinase</keyword>
<name>A0ABV7EPG1_9GAMM</name>
<comment type="catalytic activity">
    <reaction evidence="11">
        <text>L-seryl-[protein] + ATP = O-phospho-L-seryl-[protein] + ADP + H(+)</text>
        <dbReference type="Rhea" id="RHEA:17989"/>
        <dbReference type="Rhea" id="RHEA-COMP:9863"/>
        <dbReference type="Rhea" id="RHEA-COMP:11604"/>
        <dbReference type="ChEBI" id="CHEBI:15378"/>
        <dbReference type="ChEBI" id="CHEBI:29999"/>
        <dbReference type="ChEBI" id="CHEBI:30616"/>
        <dbReference type="ChEBI" id="CHEBI:83421"/>
        <dbReference type="ChEBI" id="CHEBI:456216"/>
        <dbReference type="EC" id="2.7.11.1"/>
    </reaction>
</comment>
<evidence type="ECO:0000256" key="2">
    <source>
        <dbReference type="ARBA" id="ARBA00012513"/>
    </source>
</evidence>
<comment type="catalytic activity">
    <reaction evidence="10">
        <text>L-threonyl-[protein] + ATP = O-phospho-L-threonyl-[protein] + ADP + H(+)</text>
        <dbReference type="Rhea" id="RHEA:46608"/>
        <dbReference type="Rhea" id="RHEA-COMP:11060"/>
        <dbReference type="Rhea" id="RHEA-COMP:11605"/>
        <dbReference type="ChEBI" id="CHEBI:15378"/>
        <dbReference type="ChEBI" id="CHEBI:30013"/>
        <dbReference type="ChEBI" id="CHEBI:30616"/>
        <dbReference type="ChEBI" id="CHEBI:61977"/>
        <dbReference type="ChEBI" id="CHEBI:456216"/>
        <dbReference type="EC" id="2.7.11.1"/>
    </reaction>
</comment>
<keyword evidence="8" id="KW-0067">ATP-binding</keyword>
<feature type="domain" description="RIO kinase" evidence="13">
    <location>
        <begin position="2"/>
        <end position="231"/>
    </location>
</feature>
<evidence type="ECO:0000256" key="4">
    <source>
        <dbReference type="ARBA" id="ARBA00022679"/>
    </source>
</evidence>
<evidence type="ECO:0000256" key="1">
    <source>
        <dbReference type="ARBA" id="ARBA00009196"/>
    </source>
</evidence>
<keyword evidence="9" id="KW-0460">Magnesium</keyword>
<evidence type="ECO:0000256" key="3">
    <source>
        <dbReference type="ARBA" id="ARBA00022527"/>
    </source>
</evidence>
<keyword evidence="15" id="KW-1185">Reference proteome</keyword>
<evidence type="ECO:0000256" key="10">
    <source>
        <dbReference type="ARBA" id="ARBA00047899"/>
    </source>
</evidence>
<dbReference type="PROSITE" id="PS01245">
    <property type="entry name" value="RIO1"/>
    <property type="match status" value="1"/>
</dbReference>
<evidence type="ECO:0000256" key="6">
    <source>
        <dbReference type="ARBA" id="ARBA00022741"/>
    </source>
</evidence>